<name>A0ABY8QZU2_9MICO</name>
<dbReference type="RefSeq" id="WP_349640529.1">
    <property type="nucleotide sequence ID" value="NZ_CP090958.1"/>
</dbReference>
<dbReference type="Proteomes" id="UP001209083">
    <property type="component" value="Chromosome"/>
</dbReference>
<organism evidence="1 2">
    <name type="scientific">Saxibacter everestensis</name>
    <dbReference type="NCBI Taxonomy" id="2909229"/>
    <lineage>
        <taxon>Bacteria</taxon>
        <taxon>Bacillati</taxon>
        <taxon>Actinomycetota</taxon>
        <taxon>Actinomycetes</taxon>
        <taxon>Micrococcales</taxon>
        <taxon>Brevibacteriaceae</taxon>
        <taxon>Saxibacter</taxon>
    </lineage>
</organism>
<proteinExistence type="predicted"/>
<sequence>MTAWMNGVLCHRTGIDHALDAITGDNDLAPVVAADDVFGLPAGAGISLLAGALRQADVTSLRLALPVPGDVSMLPATPGLAEAMSSGQAVVAETAGVAAAVLVPCSLRPAGQSLDDYVSRSEWRIFECAPVRYSPVASSTLGEAERAMKEAVLEALGSLAEPSSSQAFPLAAWQEGNVDRARGVLSAGDDVDLPGASPRAVRVASMALRMLALTEAAPPHELGFSSHHEEHAQLDFLNRAARQALVLAVNDTRP</sequence>
<evidence type="ECO:0000313" key="1">
    <source>
        <dbReference type="EMBL" id="WGW13706.1"/>
    </source>
</evidence>
<accession>A0ABY8QZU2</accession>
<reference evidence="1 2" key="1">
    <citation type="submission" date="2023-05" db="EMBL/GenBank/DDBJ databases">
        <title>Lithophilousrod everest ZFBP1038 complete genpme.</title>
        <authorList>
            <person name="Tian M."/>
        </authorList>
    </citation>
    <scope>NUCLEOTIDE SEQUENCE [LARGE SCALE GENOMIC DNA]</scope>
    <source>
        <strain evidence="1 2">ZFBP1038</strain>
    </source>
</reference>
<dbReference type="EMBL" id="CP090958">
    <property type="protein sequence ID" value="WGW13706.1"/>
    <property type="molecule type" value="Genomic_DNA"/>
</dbReference>
<evidence type="ECO:0000313" key="2">
    <source>
        <dbReference type="Proteomes" id="UP001209083"/>
    </source>
</evidence>
<gene>
    <name evidence="1" type="ORF">LWF01_08100</name>
</gene>
<keyword evidence="2" id="KW-1185">Reference proteome</keyword>
<protein>
    <submittedName>
        <fullName evidence="1">Uncharacterized protein</fullName>
    </submittedName>
</protein>